<dbReference type="InterPro" id="IPR011009">
    <property type="entry name" value="Kinase-like_dom_sf"/>
</dbReference>
<evidence type="ECO:0000313" key="19">
    <source>
        <dbReference type="Proteomes" id="UP000501690"/>
    </source>
</evidence>
<dbReference type="GO" id="GO:0007166">
    <property type="term" value="P:cell surface receptor signaling pathway"/>
    <property type="evidence" value="ECO:0007669"/>
    <property type="project" value="InterPro"/>
</dbReference>
<evidence type="ECO:0000256" key="7">
    <source>
        <dbReference type="ARBA" id="ARBA00022777"/>
    </source>
</evidence>
<comment type="catalytic activity">
    <reaction evidence="15">
        <text>L-threonyl-[protein] + ATP = O-phospho-L-threonyl-[protein] + ADP + H(+)</text>
        <dbReference type="Rhea" id="RHEA:46608"/>
        <dbReference type="Rhea" id="RHEA-COMP:11060"/>
        <dbReference type="Rhea" id="RHEA-COMP:11605"/>
        <dbReference type="ChEBI" id="CHEBI:15378"/>
        <dbReference type="ChEBI" id="CHEBI:30013"/>
        <dbReference type="ChEBI" id="CHEBI:30616"/>
        <dbReference type="ChEBI" id="CHEBI:61977"/>
        <dbReference type="ChEBI" id="CHEBI:456216"/>
    </reaction>
</comment>
<gene>
    <name evidence="18" type="ORF">DEO72_LG1g933</name>
</gene>
<evidence type="ECO:0000256" key="9">
    <source>
        <dbReference type="ARBA" id="ARBA00022989"/>
    </source>
</evidence>
<evidence type="ECO:0000256" key="13">
    <source>
        <dbReference type="ARBA" id="ARBA00023180"/>
    </source>
</evidence>
<keyword evidence="6" id="KW-0547">Nucleotide-binding</keyword>
<evidence type="ECO:0000256" key="15">
    <source>
        <dbReference type="ARBA" id="ARBA00047951"/>
    </source>
</evidence>
<dbReference type="InterPro" id="IPR008271">
    <property type="entry name" value="Ser/Thr_kinase_AS"/>
</dbReference>
<dbReference type="PANTHER" id="PTHR27005">
    <property type="entry name" value="WALL-ASSOCIATED RECEPTOR KINASE-LIKE 21"/>
    <property type="match status" value="1"/>
</dbReference>
<dbReference type="Pfam" id="PF07714">
    <property type="entry name" value="PK_Tyr_Ser-Thr"/>
    <property type="match status" value="2"/>
</dbReference>
<dbReference type="PROSITE" id="PS00070">
    <property type="entry name" value="ALDEHYDE_DEHYDR_CYS"/>
    <property type="match status" value="1"/>
</dbReference>
<dbReference type="FunFam" id="3.30.200.20:FF:000043">
    <property type="entry name" value="Wall-associated receptor kinase 2"/>
    <property type="match status" value="1"/>
</dbReference>
<dbReference type="Gene3D" id="1.10.510.10">
    <property type="entry name" value="Transferase(Phosphotransferase) domain 1"/>
    <property type="match status" value="2"/>
</dbReference>
<dbReference type="InterPro" id="IPR045274">
    <property type="entry name" value="WAK-like"/>
</dbReference>
<feature type="domain" description="Protein kinase" evidence="17">
    <location>
        <begin position="374"/>
        <end position="644"/>
    </location>
</feature>
<keyword evidence="8" id="KW-0067">ATP-binding</keyword>
<keyword evidence="4" id="KW-0812">Transmembrane</keyword>
<dbReference type="InterPro" id="IPR016160">
    <property type="entry name" value="Ald_DH_CS_CYS"/>
</dbReference>
<dbReference type="PROSITE" id="PS50011">
    <property type="entry name" value="PROTEIN_KINASE_DOM"/>
    <property type="match status" value="2"/>
</dbReference>
<comment type="catalytic activity">
    <reaction evidence="14">
        <text>L-seryl-[protein] + ATP = O-phospho-L-seryl-[protein] + ADP + H(+)</text>
        <dbReference type="Rhea" id="RHEA:17989"/>
        <dbReference type="Rhea" id="RHEA-COMP:9863"/>
        <dbReference type="Rhea" id="RHEA-COMP:11604"/>
        <dbReference type="ChEBI" id="CHEBI:15378"/>
        <dbReference type="ChEBI" id="CHEBI:29999"/>
        <dbReference type="ChEBI" id="CHEBI:30616"/>
        <dbReference type="ChEBI" id="CHEBI:83421"/>
        <dbReference type="ChEBI" id="CHEBI:456216"/>
    </reaction>
</comment>
<keyword evidence="18" id="KW-0675">Receptor</keyword>
<dbReference type="InterPro" id="IPR000719">
    <property type="entry name" value="Prot_kinase_dom"/>
</dbReference>
<proteinExistence type="predicted"/>
<evidence type="ECO:0000256" key="6">
    <source>
        <dbReference type="ARBA" id="ARBA00022741"/>
    </source>
</evidence>
<dbReference type="InterPro" id="IPR001245">
    <property type="entry name" value="Ser-Thr/Tyr_kinase_cat_dom"/>
</dbReference>
<evidence type="ECO:0000256" key="10">
    <source>
        <dbReference type="ARBA" id="ARBA00023002"/>
    </source>
</evidence>
<evidence type="ECO:0000256" key="5">
    <source>
        <dbReference type="ARBA" id="ARBA00022729"/>
    </source>
</evidence>
<organism evidence="18 19">
    <name type="scientific">Vigna unguiculata</name>
    <name type="common">Cowpea</name>
    <dbReference type="NCBI Taxonomy" id="3917"/>
    <lineage>
        <taxon>Eukaryota</taxon>
        <taxon>Viridiplantae</taxon>
        <taxon>Streptophyta</taxon>
        <taxon>Embryophyta</taxon>
        <taxon>Tracheophyta</taxon>
        <taxon>Spermatophyta</taxon>
        <taxon>Magnoliopsida</taxon>
        <taxon>eudicotyledons</taxon>
        <taxon>Gunneridae</taxon>
        <taxon>Pentapetalae</taxon>
        <taxon>rosids</taxon>
        <taxon>fabids</taxon>
        <taxon>Fabales</taxon>
        <taxon>Fabaceae</taxon>
        <taxon>Papilionoideae</taxon>
        <taxon>50 kb inversion clade</taxon>
        <taxon>NPAAA clade</taxon>
        <taxon>indigoferoid/millettioid clade</taxon>
        <taxon>Phaseoleae</taxon>
        <taxon>Vigna</taxon>
    </lineage>
</organism>
<dbReference type="GO" id="GO:0005886">
    <property type="term" value="C:plasma membrane"/>
    <property type="evidence" value="ECO:0007669"/>
    <property type="project" value="TreeGrafter"/>
</dbReference>
<evidence type="ECO:0000256" key="8">
    <source>
        <dbReference type="ARBA" id="ARBA00022840"/>
    </source>
</evidence>
<feature type="domain" description="Protein kinase" evidence="17">
    <location>
        <begin position="1023"/>
        <end position="1294"/>
    </location>
</feature>
<dbReference type="SMART" id="SM00220">
    <property type="entry name" value="S_TKc"/>
    <property type="match status" value="2"/>
</dbReference>
<dbReference type="GO" id="GO:0030247">
    <property type="term" value="F:polysaccharide binding"/>
    <property type="evidence" value="ECO:0007669"/>
    <property type="project" value="InterPro"/>
</dbReference>
<feature type="signal peptide" evidence="16">
    <location>
        <begin position="1"/>
        <end position="23"/>
    </location>
</feature>
<evidence type="ECO:0000256" key="2">
    <source>
        <dbReference type="ARBA" id="ARBA00022527"/>
    </source>
</evidence>
<dbReference type="SUPFAM" id="SSF56112">
    <property type="entry name" value="Protein kinase-like (PK-like)"/>
    <property type="match status" value="2"/>
</dbReference>
<evidence type="ECO:0000256" key="14">
    <source>
        <dbReference type="ARBA" id="ARBA00047558"/>
    </source>
</evidence>
<name>A0A4D6KL32_VIGUN</name>
<keyword evidence="3" id="KW-0808">Transferase</keyword>
<evidence type="ECO:0000256" key="11">
    <source>
        <dbReference type="ARBA" id="ARBA00023136"/>
    </source>
</evidence>
<dbReference type="Gene3D" id="3.30.200.20">
    <property type="entry name" value="Phosphorylase Kinase, domain 1"/>
    <property type="match status" value="2"/>
</dbReference>
<dbReference type="EMBL" id="CP039345">
    <property type="protein sequence ID" value="QCD77310.1"/>
    <property type="molecule type" value="Genomic_DNA"/>
</dbReference>
<dbReference type="FunFam" id="1.10.510.10:FF:000084">
    <property type="entry name" value="Wall-associated receptor kinase 2"/>
    <property type="match status" value="2"/>
</dbReference>
<keyword evidence="11" id="KW-0472">Membrane</keyword>
<evidence type="ECO:0000259" key="17">
    <source>
        <dbReference type="PROSITE" id="PS50011"/>
    </source>
</evidence>
<keyword evidence="5 16" id="KW-0732">Signal</keyword>
<evidence type="ECO:0000256" key="3">
    <source>
        <dbReference type="ARBA" id="ARBA00022679"/>
    </source>
</evidence>
<dbReference type="Pfam" id="PF13947">
    <property type="entry name" value="GUB_WAK_bind"/>
    <property type="match status" value="1"/>
</dbReference>
<protein>
    <submittedName>
        <fullName evidence="18">Wall-associated receptor kinase</fullName>
    </submittedName>
</protein>
<keyword evidence="12" id="KW-1015">Disulfide bond</keyword>
<keyword evidence="19" id="KW-1185">Reference proteome</keyword>
<sequence>MILKLVLHFIVLVIWSVGVEVSAQDHPSVAKPGCDSRCGDLQIPFPFGMKSSECYAEKWFEIECRNSATYHQTPYLKSIGVEVTSIDVGRGTVTINHPIYRSKCGTKHSPPVNYSLKGSPFVYSQKYNKFVATGCNIIGYLEVNGSEGSGCVSICDQDYTVDDIGKTDLSKAGCNGKWCCANSLPPFLTEYRGGIKGLKENERGDECSYAMILQQNHNLYLYYFTHSPQSYFFSVSGAVKDLDLVPAVLEWEILNDFSLKLPAANLSRCFDTNITSSLHKRSGQRCSCTTGPGNAYLQGGCLGLSTSLGSIILLIVLWRVFKATKLIIVQKYREKLFKRNGGLLLQQILSSGKVNVDKVKLFSLKELEMATDNFNINRVLGKGGQATVYKGMLVDGTIVAVKKFKIEGKIEEFINEFVILSQINHRNVVKLLGSCLETKIPLLVYEFIPNGNLFEYLHQQNEDLPMTWEMRLRIATEVAGALFYLHSAASQPIYHKDIKSTNILLDEKYRAKVADFGTSRVISIDVTHLTTVVQGTFGYLDPEFFRTSKFTEKSDVYSFGVVLVELLTGQKPITLLSPEEARSLALYFITCVEENCVFDIIDEKVMKEGERDHIMKVINLASRCLELNGKRRPTMKEITLELEVGSISSASQQTTMILKLVLHFIVLAIWSVLVEVSSSQEDYPSVAKPGCDSRCGDLQIPFPFGMKSSECYAEKCNCGTKDSPPVNLTLEGSPFVYSQEQNKFVAAGCNIIAFLQVNGTGSSGCVSICDKDLKVDDIGKLELKNNDCNGKNCCQNSLPPYLKEYSTQVKGLKENEMDDECSYAMVVQQHLTLYPRYYRPDCRYYPYNPYNPYHTPQSYDFSVYGAVKDLDLVPAVLEWEILNNFSLKLPAANLSECVDTNITSSLYKRSGQRCSCVRGPGNPYFEGGCSDSPPYSDYWHRHQKTIIAAIKGVSASLGSIILLFILWRLFKVTKEVVEKEYRKRFFKRNGGLLLQQILSSNKVSVDKVKLFSLTELEKATDNFNTNRVLGRGGQATVYKGMLIDGTIIAVKKFKVQGKIEEFINEFVILSQINHRNVVKLLGSCLETKIPLLVYEFIPNGNLFEYLHQQNEDLPLTWDMRLRIAAEIAEALFYLHSAASRPIYHKDIKSTNILLDEKYRAKVADFGTSRMISMDVTHLTTVVQGTFGYLDPEFFQTSQFTEKSDVYSFGVVLVELLTGQKPITLLNPEEAKGLAPYFITCVEENCVFDIIDERVMKEGKKDGIREVVNLASRCLNLNGKRRPTMKELTLELEVIRKLEKKSNAQEDHNELVISEDYQYWDDNSTILEIKSVFDLSSRTPILEDIHSHTI</sequence>
<keyword evidence="10" id="KW-0560">Oxidoreductase</keyword>
<dbReference type="PROSITE" id="PS00108">
    <property type="entry name" value="PROTEIN_KINASE_ST"/>
    <property type="match status" value="2"/>
</dbReference>
<accession>A0A4D6KL32</accession>
<dbReference type="GO" id="GO:0016491">
    <property type="term" value="F:oxidoreductase activity"/>
    <property type="evidence" value="ECO:0007669"/>
    <property type="project" value="UniProtKB-KW"/>
</dbReference>
<keyword evidence="9" id="KW-1133">Transmembrane helix</keyword>
<keyword evidence="13" id="KW-0325">Glycoprotein</keyword>
<evidence type="ECO:0000256" key="16">
    <source>
        <dbReference type="SAM" id="SignalP"/>
    </source>
</evidence>
<reference evidence="18 19" key="1">
    <citation type="submission" date="2019-04" db="EMBL/GenBank/DDBJ databases">
        <title>An improved genome assembly and genetic linkage map for asparagus bean, Vigna unguiculata ssp. sesquipedialis.</title>
        <authorList>
            <person name="Xia Q."/>
            <person name="Zhang R."/>
            <person name="Dong Y."/>
        </authorList>
    </citation>
    <scope>NUCLEOTIDE SEQUENCE [LARGE SCALE GENOMIC DNA]</scope>
    <source>
        <tissue evidence="18">Leaf</tissue>
    </source>
</reference>
<feature type="chain" id="PRO_5020033280" evidence="16">
    <location>
        <begin position="24"/>
        <end position="1349"/>
    </location>
</feature>
<evidence type="ECO:0000256" key="1">
    <source>
        <dbReference type="ARBA" id="ARBA00004479"/>
    </source>
</evidence>
<dbReference type="Proteomes" id="UP000501690">
    <property type="component" value="Linkage Group LG1"/>
</dbReference>
<evidence type="ECO:0000256" key="4">
    <source>
        <dbReference type="ARBA" id="ARBA00022692"/>
    </source>
</evidence>
<dbReference type="GO" id="GO:0005524">
    <property type="term" value="F:ATP binding"/>
    <property type="evidence" value="ECO:0007669"/>
    <property type="project" value="UniProtKB-KW"/>
</dbReference>
<comment type="subcellular location">
    <subcellularLocation>
        <location evidence="1">Membrane</location>
        <topology evidence="1">Single-pass type I membrane protein</topology>
    </subcellularLocation>
</comment>
<dbReference type="InterPro" id="IPR025287">
    <property type="entry name" value="WAK_GUB"/>
</dbReference>
<keyword evidence="7 18" id="KW-0418">Kinase</keyword>
<dbReference type="PANTHER" id="PTHR27005:SF526">
    <property type="entry name" value="WALL ASSOCIATED KINASE-LIKE PROTEIN"/>
    <property type="match status" value="1"/>
</dbReference>
<evidence type="ECO:0000256" key="12">
    <source>
        <dbReference type="ARBA" id="ARBA00023157"/>
    </source>
</evidence>
<dbReference type="GO" id="GO:0004674">
    <property type="term" value="F:protein serine/threonine kinase activity"/>
    <property type="evidence" value="ECO:0007669"/>
    <property type="project" value="UniProtKB-KW"/>
</dbReference>
<evidence type="ECO:0000313" key="18">
    <source>
        <dbReference type="EMBL" id="QCD77310.1"/>
    </source>
</evidence>
<keyword evidence="2" id="KW-0723">Serine/threonine-protein kinase</keyword>